<dbReference type="GO" id="GO:0003700">
    <property type="term" value="F:DNA-binding transcription factor activity"/>
    <property type="evidence" value="ECO:0007669"/>
    <property type="project" value="TreeGrafter"/>
</dbReference>
<evidence type="ECO:0000256" key="2">
    <source>
        <dbReference type="ARBA" id="ARBA00023125"/>
    </source>
</evidence>
<dbReference type="Proteomes" id="UP000612362">
    <property type="component" value="Unassembled WGS sequence"/>
</dbReference>
<keyword evidence="1" id="KW-0805">Transcription regulation</keyword>
<dbReference type="Gene3D" id="3.40.190.10">
    <property type="entry name" value="Periplasmic binding protein-like II"/>
    <property type="match status" value="2"/>
</dbReference>
<dbReference type="AlphaFoldDB" id="A0A8J3HZ67"/>
<dbReference type="Gene3D" id="1.10.260.40">
    <property type="entry name" value="lambda repressor-like DNA-binding domains"/>
    <property type="match status" value="1"/>
</dbReference>
<evidence type="ECO:0000313" key="5">
    <source>
        <dbReference type="EMBL" id="GHO41964.1"/>
    </source>
</evidence>
<dbReference type="PANTHER" id="PTHR30146">
    <property type="entry name" value="LACI-RELATED TRANSCRIPTIONAL REPRESSOR"/>
    <property type="match status" value="1"/>
</dbReference>
<dbReference type="Pfam" id="PF12974">
    <property type="entry name" value="Phosphonate-bd"/>
    <property type="match status" value="1"/>
</dbReference>
<feature type="domain" description="HTH lacI-type" evidence="4">
    <location>
        <begin position="213"/>
        <end position="266"/>
    </location>
</feature>
<dbReference type="EMBL" id="BNJF01000001">
    <property type="protein sequence ID" value="GHO41964.1"/>
    <property type="molecule type" value="Genomic_DNA"/>
</dbReference>
<gene>
    <name evidence="5" type="ORF">KSX_01270</name>
</gene>
<name>A0A8J3HZ67_9CHLR</name>
<dbReference type="CDD" id="cd01392">
    <property type="entry name" value="HTH_LacI"/>
    <property type="match status" value="1"/>
</dbReference>
<keyword evidence="3" id="KW-0804">Transcription</keyword>
<dbReference type="PANTHER" id="PTHR30146:SF109">
    <property type="entry name" value="HTH-TYPE TRANSCRIPTIONAL REGULATOR GALS"/>
    <property type="match status" value="1"/>
</dbReference>
<dbReference type="Pfam" id="PF00356">
    <property type="entry name" value="LacI"/>
    <property type="match status" value="1"/>
</dbReference>
<reference evidence="5" key="1">
    <citation type="submission" date="2020-10" db="EMBL/GenBank/DDBJ databases">
        <title>Taxonomic study of unclassified bacteria belonging to the class Ktedonobacteria.</title>
        <authorList>
            <person name="Yabe S."/>
            <person name="Wang C.M."/>
            <person name="Zheng Y."/>
            <person name="Sakai Y."/>
            <person name="Cavaletti L."/>
            <person name="Monciardini P."/>
            <person name="Donadio S."/>
        </authorList>
    </citation>
    <scope>NUCLEOTIDE SEQUENCE</scope>
    <source>
        <strain evidence="5">SOSP1-1</strain>
    </source>
</reference>
<dbReference type="SUPFAM" id="SSF47413">
    <property type="entry name" value="lambda repressor-like DNA-binding domains"/>
    <property type="match status" value="1"/>
</dbReference>
<dbReference type="InterPro" id="IPR010982">
    <property type="entry name" value="Lambda_DNA-bd_dom_sf"/>
</dbReference>
<protein>
    <recommendedName>
        <fullName evidence="4">HTH lacI-type domain-containing protein</fullName>
    </recommendedName>
</protein>
<proteinExistence type="predicted"/>
<dbReference type="SUPFAM" id="SSF53850">
    <property type="entry name" value="Periplasmic binding protein-like II"/>
    <property type="match status" value="1"/>
</dbReference>
<sequence length="525" mass="58213">MLSQNYEEILTGLEEGTIDGAKLGPYAFALAQARLGVKPLANPIEIPSTQGELPPPYRSLIFTHTDSGITHLAQLKGKSFGFVGPHSTSGFLVATFLLQQAGIDANVDLQAQFLHSHHLVAQAVLKGEVAGGAMMEAEWIRLAQQERSLPLRRLATSPLLSRGPVVIRSGLPTQVERDLLTALEQLHQSQEDFTELLLFPNQRFAPATHREHTLKTIANLAGVSYATVSRAINGRDRISSTTTARILRLVEEFGYHPNINARSLHKGRSDLIAMLLPTLDYPQINEIISGIQSELLKAQMQLLVCPIGTHPAQDRTTHQKAYLQMLTSGRFDGVILTQWSTLDSSALDSVIRSGNPYVVFEQDILSEGLQAIYNWVRKRGSRKMVLIIGPTAWLEPATLQRFWAQFSDITVHQWTDIEQCGHLIENLQNSLEPPDAFVCSDDQTAWHVKQSLKVRIDQPLLVSCGQTSLSHLIGWPSLTFDGPILGRVVAGRLLRMLNIPLPQYEDHINFRVETGTVSSIDDNYA</sequence>
<keyword evidence="2" id="KW-0238">DNA-binding</keyword>
<evidence type="ECO:0000256" key="1">
    <source>
        <dbReference type="ARBA" id="ARBA00023015"/>
    </source>
</evidence>
<organism evidence="5 6">
    <name type="scientific">Ktedonospora formicarum</name>
    <dbReference type="NCBI Taxonomy" id="2778364"/>
    <lineage>
        <taxon>Bacteria</taxon>
        <taxon>Bacillati</taxon>
        <taxon>Chloroflexota</taxon>
        <taxon>Ktedonobacteria</taxon>
        <taxon>Ktedonobacterales</taxon>
        <taxon>Ktedonobacteraceae</taxon>
        <taxon>Ktedonospora</taxon>
    </lineage>
</organism>
<dbReference type="InterPro" id="IPR000843">
    <property type="entry name" value="HTH_LacI"/>
</dbReference>
<dbReference type="InterPro" id="IPR028082">
    <property type="entry name" value="Peripla_BP_I"/>
</dbReference>
<dbReference type="SUPFAM" id="SSF53822">
    <property type="entry name" value="Periplasmic binding protein-like I"/>
    <property type="match status" value="1"/>
</dbReference>
<dbReference type="Gene3D" id="3.40.50.2300">
    <property type="match status" value="1"/>
</dbReference>
<evidence type="ECO:0000256" key="3">
    <source>
        <dbReference type="ARBA" id="ARBA00023163"/>
    </source>
</evidence>
<dbReference type="SMART" id="SM00354">
    <property type="entry name" value="HTH_LACI"/>
    <property type="match status" value="1"/>
</dbReference>
<dbReference type="GO" id="GO:0000976">
    <property type="term" value="F:transcription cis-regulatory region binding"/>
    <property type="evidence" value="ECO:0007669"/>
    <property type="project" value="TreeGrafter"/>
</dbReference>
<keyword evidence="6" id="KW-1185">Reference proteome</keyword>
<accession>A0A8J3HZ67</accession>
<dbReference type="PROSITE" id="PS50932">
    <property type="entry name" value="HTH_LACI_2"/>
    <property type="match status" value="1"/>
</dbReference>
<evidence type="ECO:0000313" key="6">
    <source>
        <dbReference type="Proteomes" id="UP000612362"/>
    </source>
</evidence>
<comment type="caution">
    <text evidence="5">The sequence shown here is derived from an EMBL/GenBank/DDBJ whole genome shotgun (WGS) entry which is preliminary data.</text>
</comment>
<evidence type="ECO:0000259" key="4">
    <source>
        <dbReference type="PROSITE" id="PS50932"/>
    </source>
</evidence>